<dbReference type="PANTHER" id="PTHR15901:SF16">
    <property type="entry name" value="TESTICULAR HAPLOID EXPRESSED GENE PROTEIN"/>
    <property type="match status" value="1"/>
</dbReference>
<gene>
    <name evidence="2" type="ORF">CINCED_3A001356</name>
</gene>
<organism evidence="2 3">
    <name type="scientific">Cinara cedri</name>
    <dbReference type="NCBI Taxonomy" id="506608"/>
    <lineage>
        <taxon>Eukaryota</taxon>
        <taxon>Metazoa</taxon>
        <taxon>Ecdysozoa</taxon>
        <taxon>Arthropoda</taxon>
        <taxon>Hexapoda</taxon>
        <taxon>Insecta</taxon>
        <taxon>Pterygota</taxon>
        <taxon>Neoptera</taxon>
        <taxon>Paraneoptera</taxon>
        <taxon>Hemiptera</taxon>
        <taxon>Sternorrhyncha</taxon>
        <taxon>Aphidomorpha</taxon>
        <taxon>Aphidoidea</taxon>
        <taxon>Aphididae</taxon>
        <taxon>Lachninae</taxon>
        <taxon>Cinara</taxon>
    </lineage>
</organism>
<reference evidence="2 3" key="1">
    <citation type="submission" date="2019-08" db="EMBL/GenBank/DDBJ databases">
        <authorList>
            <person name="Alioto T."/>
            <person name="Alioto T."/>
            <person name="Gomez Garrido J."/>
        </authorList>
    </citation>
    <scope>NUCLEOTIDE SEQUENCE [LARGE SCALE GENOMIC DNA]</scope>
</reference>
<protein>
    <submittedName>
        <fullName evidence="2">Testicular haploid expressed repeat</fullName>
    </submittedName>
</protein>
<evidence type="ECO:0000256" key="1">
    <source>
        <dbReference type="ARBA" id="ARBA00022737"/>
    </source>
</evidence>
<evidence type="ECO:0000313" key="3">
    <source>
        <dbReference type="Proteomes" id="UP000325440"/>
    </source>
</evidence>
<evidence type="ECO:0000313" key="2">
    <source>
        <dbReference type="EMBL" id="VVC32826.1"/>
    </source>
</evidence>
<dbReference type="Proteomes" id="UP000325440">
    <property type="component" value="Unassembled WGS sequence"/>
</dbReference>
<dbReference type="InterPro" id="IPR042401">
    <property type="entry name" value="SPMAP2-like"/>
</dbReference>
<dbReference type="Pfam" id="PF14912">
    <property type="entry name" value="THEG"/>
    <property type="match status" value="1"/>
</dbReference>
<keyword evidence="3" id="KW-1185">Reference proteome</keyword>
<name>A0A5E4MKT3_9HEMI</name>
<dbReference type="InterPro" id="IPR006623">
    <property type="entry name" value="THEG"/>
</dbReference>
<dbReference type="SMART" id="SM00705">
    <property type="entry name" value="THEG"/>
    <property type="match status" value="2"/>
</dbReference>
<accession>A0A5E4MKT3</accession>
<dbReference type="EMBL" id="CABPRJ010000959">
    <property type="protein sequence ID" value="VVC32826.1"/>
    <property type="molecule type" value="Genomic_DNA"/>
</dbReference>
<dbReference type="AlphaFoldDB" id="A0A5E4MKT3"/>
<proteinExistence type="predicted"/>
<keyword evidence="1" id="KW-0677">Repeat</keyword>
<dbReference type="OrthoDB" id="25466at2759"/>
<dbReference type="PANTHER" id="PTHR15901">
    <property type="entry name" value="TESTICULAR HAPLOID EXPRESSED GENE PROTEIN"/>
    <property type="match status" value="1"/>
</dbReference>
<sequence>MRLNIEFNPFEISLRVLQCKASKRIGELAEPKVYETSAIKNAVRENPFEVSKSSLKYKATELIKELAQPRQYDS</sequence>